<evidence type="ECO:0000313" key="4">
    <source>
        <dbReference type="Proteomes" id="UP000596742"/>
    </source>
</evidence>
<keyword evidence="1" id="KW-1133">Transmembrane helix</keyword>
<feature type="chain" id="PRO_5032325295" evidence="2">
    <location>
        <begin position="19"/>
        <end position="167"/>
    </location>
</feature>
<accession>A0A8B6CQ27</accession>
<organism evidence="3 4">
    <name type="scientific">Mytilus galloprovincialis</name>
    <name type="common">Mediterranean mussel</name>
    <dbReference type="NCBI Taxonomy" id="29158"/>
    <lineage>
        <taxon>Eukaryota</taxon>
        <taxon>Metazoa</taxon>
        <taxon>Spiralia</taxon>
        <taxon>Lophotrochozoa</taxon>
        <taxon>Mollusca</taxon>
        <taxon>Bivalvia</taxon>
        <taxon>Autobranchia</taxon>
        <taxon>Pteriomorphia</taxon>
        <taxon>Mytilida</taxon>
        <taxon>Mytiloidea</taxon>
        <taxon>Mytilidae</taxon>
        <taxon>Mytilinae</taxon>
        <taxon>Mytilus</taxon>
    </lineage>
</organism>
<name>A0A8B6CQ27_MYTGA</name>
<sequence length="167" mass="18991">MLFIVLFTVIFTISLCHGCSQRNTVSIEDNLKISHLVIGATIIGENITFYKANVLCVIKNSKNLKERYVLIPKEGTHSDGLCFENNFEYYTKYILFLRELVPSAPLYRTYSAELPFSRLTEVKGICENSNICEEGKDSCFSGTGTKTNYVWTIMCVPLLLMYLGHFT</sequence>
<dbReference type="OrthoDB" id="10598751at2759"/>
<evidence type="ECO:0000256" key="1">
    <source>
        <dbReference type="SAM" id="Phobius"/>
    </source>
</evidence>
<protein>
    <submittedName>
        <fullName evidence="3">Uncharacterized protein</fullName>
    </submittedName>
</protein>
<keyword evidence="2" id="KW-0732">Signal</keyword>
<proteinExistence type="predicted"/>
<evidence type="ECO:0000313" key="3">
    <source>
        <dbReference type="EMBL" id="VDI07635.1"/>
    </source>
</evidence>
<dbReference type="AlphaFoldDB" id="A0A8B6CQ27"/>
<keyword evidence="4" id="KW-1185">Reference proteome</keyword>
<reference evidence="3" key="1">
    <citation type="submission" date="2018-11" db="EMBL/GenBank/DDBJ databases">
        <authorList>
            <person name="Alioto T."/>
            <person name="Alioto T."/>
        </authorList>
    </citation>
    <scope>NUCLEOTIDE SEQUENCE</scope>
</reference>
<dbReference type="Proteomes" id="UP000596742">
    <property type="component" value="Unassembled WGS sequence"/>
</dbReference>
<keyword evidence="1" id="KW-0812">Transmembrane</keyword>
<feature type="signal peptide" evidence="2">
    <location>
        <begin position="1"/>
        <end position="18"/>
    </location>
</feature>
<dbReference type="EMBL" id="UYJE01002076">
    <property type="protein sequence ID" value="VDI07635.1"/>
    <property type="molecule type" value="Genomic_DNA"/>
</dbReference>
<gene>
    <name evidence="3" type="ORF">MGAL_10B035233</name>
</gene>
<feature type="transmembrane region" description="Helical" evidence="1">
    <location>
        <begin position="149"/>
        <end position="166"/>
    </location>
</feature>
<evidence type="ECO:0000256" key="2">
    <source>
        <dbReference type="SAM" id="SignalP"/>
    </source>
</evidence>
<keyword evidence="1" id="KW-0472">Membrane</keyword>
<comment type="caution">
    <text evidence="3">The sequence shown here is derived from an EMBL/GenBank/DDBJ whole genome shotgun (WGS) entry which is preliminary data.</text>
</comment>